<evidence type="ECO:0000313" key="2">
    <source>
        <dbReference type="Proteomes" id="UP000002745"/>
    </source>
</evidence>
<dbReference type="HOGENOM" id="CLU_1967525_0_0_5"/>
<accession>C6XN05</accession>
<organism evidence="1 2">
    <name type="scientific">Hirschia baltica (strain ATCC 49814 / DSM 5838 / IFAM 1418)</name>
    <dbReference type="NCBI Taxonomy" id="582402"/>
    <lineage>
        <taxon>Bacteria</taxon>
        <taxon>Pseudomonadati</taxon>
        <taxon>Pseudomonadota</taxon>
        <taxon>Alphaproteobacteria</taxon>
        <taxon>Hyphomonadales</taxon>
        <taxon>Hyphomonadaceae</taxon>
        <taxon>Hirschia</taxon>
    </lineage>
</organism>
<evidence type="ECO:0000313" key="1">
    <source>
        <dbReference type="EMBL" id="ACT58175.1"/>
    </source>
</evidence>
<protein>
    <recommendedName>
        <fullName evidence="3">Lipoprotein</fullName>
    </recommendedName>
</protein>
<proteinExistence type="predicted"/>
<dbReference type="Proteomes" id="UP000002745">
    <property type="component" value="Chromosome"/>
</dbReference>
<sequence length="127" mass="13380">MGLKIHSSAFIAVLTSMTLITGCATTNTAILPHSVPSLYGPTAADMPSNISANQERCAAIFEEIDSLNAKLDLAAVDEDKGIFKPAKFNRGEVRRAYLMGLARGIPCPKTSLEATIRTSGGKSQPAS</sequence>
<dbReference type="KEGG" id="hba:Hbal_0473"/>
<dbReference type="EMBL" id="CP001678">
    <property type="protein sequence ID" value="ACT58175.1"/>
    <property type="molecule type" value="Genomic_DNA"/>
</dbReference>
<keyword evidence="2" id="KW-1185">Reference proteome</keyword>
<dbReference type="OrthoDB" id="9853563at2"/>
<reference evidence="2" key="1">
    <citation type="journal article" date="2011" name="J. Bacteriol.">
        <title>Genome sequences of eight morphologically diverse alphaproteobacteria.</title>
        <authorList>
            <consortium name="US DOE Joint Genome Institute"/>
            <person name="Brown P.J."/>
            <person name="Kysela D.T."/>
            <person name="Buechlein A."/>
            <person name="Hemmerich C."/>
            <person name="Brun Y.V."/>
        </authorList>
    </citation>
    <scope>NUCLEOTIDE SEQUENCE [LARGE SCALE GENOMIC DNA]</scope>
    <source>
        <strain evidence="2">ATCC 49814 / DSM 5838 / IFAM 1418</strain>
    </source>
</reference>
<dbReference type="AlphaFoldDB" id="C6XN05"/>
<dbReference type="RefSeq" id="WP_015826325.1">
    <property type="nucleotide sequence ID" value="NC_012982.1"/>
</dbReference>
<gene>
    <name evidence="1" type="ordered locus">Hbal_0473</name>
</gene>
<evidence type="ECO:0008006" key="3">
    <source>
        <dbReference type="Google" id="ProtNLM"/>
    </source>
</evidence>
<dbReference type="PROSITE" id="PS51257">
    <property type="entry name" value="PROKAR_LIPOPROTEIN"/>
    <property type="match status" value="1"/>
</dbReference>
<name>C6XN05_HIRBI</name>